<dbReference type="RefSeq" id="WP_284937170.1">
    <property type="nucleotide sequence ID" value="NZ_JANURM010000003.1"/>
</dbReference>
<comment type="caution">
    <text evidence="1">The sequence shown here is derived from an EMBL/GenBank/DDBJ whole genome shotgun (WGS) entry which is preliminary data.</text>
</comment>
<dbReference type="EMBL" id="JANURM010000003">
    <property type="protein sequence ID" value="MDL0088514.1"/>
    <property type="molecule type" value="Genomic_DNA"/>
</dbReference>
<evidence type="ECO:0000313" key="2">
    <source>
        <dbReference type="Proteomes" id="UP001173801"/>
    </source>
</evidence>
<reference evidence="1" key="1">
    <citation type="submission" date="2022-08" db="EMBL/GenBank/DDBJ databases">
        <authorList>
            <person name="Wang H."/>
        </authorList>
    </citation>
    <scope>NUCLEOTIDE SEQUENCE</scope>
    <source>
        <strain evidence="1">PS10</strain>
    </source>
</reference>
<keyword evidence="2" id="KW-1185">Reference proteome</keyword>
<organism evidence="1 2">
    <name type="scientific">Campylobacter gastrosuis</name>
    <dbReference type="NCBI Taxonomy" id="2974576"/>
    <lineage>
        <taxon>Bacteria</taxon>
        <taxon>Pseudomonadati</taxon>
        <taxon>Campylobacterota</taxon>
        <taxon>Epsilonproteobacteria</taxon>
        <taxon>Campylobacterales</taxon>
        <taxon>Campylobacteraceae</taxon>
        <taxon>Campylobacter</taxon>
    </lineage>
</organism>
<evidence type="ECO:0000313" key="1">
    <source>
        <dbReference type="EMBL" id="MDL0088514.1"/>
    </source>
</evidence>
<gene>
    <name evidence="1" type="ORF">NYG85_03895</name>
</gene>
<reference evidence="1" key="2">
    <citation type="journal article" date="2023" name="Microorganisms">
        <title>Isolation and Genomic Characteristics of Cat-Borne Campylobacter felis sp. nov. and Sheep-Borne Campylobacter ovis sp. nov.</title>
        <authorList>
            <person name="Wang H."/>
            <person name="Li Y."/>
            <person name="Gu Y."/>
            <person name="Zhou G."/>
            <person name="Chen X."/>
            <person name="Zhang X."/>
            <person name="Shao Z."/>
            <person name="Zhang J."/>
            <person name="Zhang M."/>
        </authorList>
    </citation>
    <scope>NUCLEOTIDE SEQUENCE</scope>
    <source>
        <strain evidence="1">PS10</strain>
    </source>
</reference>
<accession>A0ABT7HNM6</accession>
<name>A0ABT7HNM6_9BACT</name>
<proteinExistence type="predicted"/>
<dbReference type="Proteomes" id="UP001173801">
    <property type="component" value="Unassembled WGS sequence"/>
</dbReference>
<protein>
    <submittedName>
        <fullName evidence="1">Uncharacterized protein</fullName>
    </submittedName>
</protein>
<sequence length="226" mass="26699">MPKYAIDSLTGNELSIDEWLLTKHDRGNPLCKVKTCQRVMTIVGEHSVNRATHFRHPAHTDCPLVLVNATAYTQLQGVLVDIEYAKIIKRLFLENLHRVFQKCKYLIPNLSFKEFDEIVGFANNLNIWGYVDINIEYIPYVLCTCRDVFQKNPPYREYPFHFVFANVQRVDELWINASHNTNIIYRVHRDTQDVDIIDIKLDLFNYENSSKLTRYYYESISNMLRQ</sequence>